<name>A0AAV4Y0Q6_CAEEX</name>
<proteinExistence type="predicted"/>
<dbReference type="AlphaFoldDB" id="A0AAV4Y0Q6"/>
<dbReference type="EMBL" id="BPLR01001174">
    <property type="protein sequence ID" value="GIZ00570.1"/>
    <property type="molecule type" value="Genomic_DNA"/>
</dbReference>
<protein>
    <recommendedName>
        <fullName evidence="3">LAGLIDADG homing endonuclease</fullName>
    </recommendedName>
</protein>
<accession>A0AAV4Y0Q6</accession>
<evidence type="ECO:0000313" key="1">
    <source>
        <dbReference type="EMBL" id="GIZ00570.1"/>
    </source>
</evidence>
<comment type="caution">
    <text evidence="1">The sequence shown here is derived from an EMBL/GenBank/DDBJ whole genome shotgun (WGS) entry which is preliminary data.</text>
</comment>
<sequence length="100" mass="11663">MTPEHLKQYLLRMCFLSKWKQVGHYFSSVETKFYFFNKRGKIECLEEGTKSKKQKIGAMGLGTVQRTEIKMQHNGRWSVGDCSNETEKGFYSTVTRLKKG</sequence>
<reference evidence="1 2" key="1">
    <citation type="submission" date="2021-06" db="EMBL/GenBank/DDBJ databases">
        <title>Caerostris extrusa draft genome.</title>
        <authorList>
            <person name="Kono N."/>
            <person name="Arakawa K."/>
        </authorList>
    </citation>
    <scope>NUCLEOTIDE SEQUENCE [LARGE SCALE GENOMIC DNA]</scope>
</reference>
<evidence type="ECO:0008006" key="3">
    <source>
        <dbReference type="Google" id="ProtNLM"/>
    </source>
</evidence>
<dbReference type="Proteomes" id="UP001054945">
    <property type="component" value="Unassembled WGS sequence"/>
</dbReference>
<organism evidence="1 2">
    <name type="scientific">Caerostris extrusa</name>
    <name type="common">Bark spider</name>
    <name type="synonym">Caerostris bankana</name>
    <dbReference type="NCBI Taxonomy" id="172846"/>
    <lineage>
        <taxon>Eukaryota</taxon>
        <taxon>Metazoa</taxon>
        <taxon>Ecdysozoa</taxon>
        <taxon>Arthropoda</taxon>
        <taxon>Chelicerata</taxon>
        <taxon>Arachnida</taxon>
        <taxon>Araneae</taxon>
        <taxon>Araneomorphae</taxon>
        <taxon>Entelegynae</taxon>
        <taxon>Araneoidea</taxon>
        <taxon>Araneidae</taxon>
        <taxon>Caerostris</taxon>
    </lineage>
</organism>
<gene>
    <name evidence="1" type="ORF">CEXT_7761</name>
</gene>
<evidence type="ECO:0000313" key="2">
    <source>
        <dbReference type="Proteomes" id="UP001054945"/>
    </source>
</evidence>
<keyword evidence="2" id="KW-1185">Reference proteome</keyword>